<keyword evidence="1" id="KW-0808">Transferase</keyword>
<proteinExistence type="predicted"/>
<evidence type="ECO:0000313" key="3">
    <source>
        <dbReference type="EMBL" id="GCD97984.1"/>
    </source>
</evidence>
<dbReference type="InterPro" id="IPR050769">
    <property type="entry name" value="NAT_camello-type"/>
</dbReference>
<evidence type="ECO:0000313" key="4">
    <source>
        <dbReference type="Proteomes" id="UP000286931"/>
    </source>
</evidence>
<evidence type="ECO:0000259" key="2">
    <source>
        <dbReference type="PROSITE" id="PS51186"/>
    </source>
</evidence>
<dbReference type="Proteomes" id="UP000286931">
    <property type="component" value="Unassembled WGS sequence"/>
</dbReference>
<organism evidence="3 4">
    <name type="scientific">Embleya hyalina</name>
    <dbReference type="NCBI Taxonomy" id="516124"/>
    <lineage>
        <taxon>Bacteria</taxon>
        <taxon>Bacillati</taxon>
        <taxon>Actinomycetota</taxon>
        <taxon>Actinomycetes</taxon>
        <taxon>Kitasatosporales</taxon>
        <taxon>Streptomycetaceae</taxon>
        <taxon>Embleya</taxon>
    </lineage>
</organism>
<dbReference type="Pfam" id="PF00583">
    <property type="entry name" value="Acetyltransf_1"/>
    <property type="match status" value="1"/>
</dbReference>
<name>A0A401YTQ9_9ACTN</name>
<dbReference type="SUPFAM" id="SSF55729">
    <property type="entry name" value="Acyl-CoA N-acyltransferases (Nat)"/>
    <property type="match status" value="1"/>
</dbReference>
<accession>A0A401YTQ9</accession>
<dbReference type="AlphaFoldDB" id="A0A401YTQ9"/>
<comment type="caution">
    <text evidence="3">The sequence shown here is derived from an EMBL/GenBank/DDBJ whole genome shotgun (WGS) entry which is preliminary data.</text>
</comment>
<sequence>MKVFEIVTSTSGPRVVRIRDADRPGDLGAVAALHGVLYSREYGMDATMEASVAAGMAELVLARAREGDDGPGRMWVADDGERVLGAAGLTREEHGLMRLRWVILDPVARGHGVGRALLDVALAEGRRRDAAGVYLWTIAGLGASRHLYEQAGFTPTEERPARTWGIDVVEQRFDLKW</sequence>
<dbReference type="CDD" id="cd04301">
    <property type="entry name" value="NAT_SF"/>
    <property type="match status" value="1"/>
</dbReference>
<evidence type="ECO:0000256" key="1">
    <source>
        <dbReference type="ARBA" id="ARBA00022679"/>
    </source>
</evidence>
<dbReference type="InterPro" id="IPR016181">
    <property type="entry name" value="Acyl_CoA_acyltransferase"/>
</dbReference>
<keyword evidence="4" id="KW-1185">Reference proteome</keyword>
<dbReference type="GO" id="GO:0008080">
    <property type="term" value="F:N-acetyltransferase activity"/>
    <property type="evidence" value="ECO:0007669"/>
    <property type="project" value="InterPro"/>
</dbReference>
<dbReference type="PANTHER" id="PTHR13947:SF37">
    <property type="entry name" value="LD18367P"/>
    <property type="match status" value="1"/>
</dbReference>
<dbReference type="InterPro" id="IPR000182">
    <property type="entry name" value="GNAT_dom"/>
</dbReference>
<feature type="domain" description="N-acetyltransferase" evidence="2">
    <location>
        <begin position="16"/>
        <end position="176"/>
    </location>
</feature>
<dbReference type="Gene3D" id="3.40.630.30">
    <property type="match status" value="1"/>
</dbReference>
<reference evidence="3 4" key="1">
    <citation type="submission" date="2018-12" db="EMBL/GenBank/DDBJ databases">
        <title>Draft genome sequence of Embleya hyalina NBRC 13850T.</title>
        <authorList>
            <person name="Komaki H."/>
            <person name="Hosoyama A."/>
            <person name="Kimura A."/>
            <person name="Ichikawa N."/>
            <person name="Tamura T."/>
        </authorList>
    </citation>
    <scope>NUCLEOTIDE SEQUENCE [LARGE SCALE GENOMIC DNA]</scope>
    <source>
        <strain evidence="3 4">NBRC 13850</strain>
    </source>
</reference>
<gene>
    <name evidence="3" type="primary">yjgM</name>
    <name evidence="3" type="ORF">EHYA_05684</name>
</gene>
<dbReference type="EMBL" id="BIFH01000026">
    <property type="protein sequence ID" value="GCD97984.1"/>
    <property type="molecule type" value="Genomic_DNA"/>
</dbReference>
<dbReference type="PANTHER" id="PTHR13947">
    <property type="entry name" value="GNAT FAMILY N-ACETYLTRANSFERASE"/>
    <property type="match status" value="1"/>
</dbReference>
<dbReference type="PROSITE" id="PS51186">
    <property type="entry name" value="GNAT"/>
    <property type="match status" value="1"/>
</dbReference>
<protein>
    <submittedName>
        <fullName evidence="3">MarR family transcriptional regulator</fullName>
    </submittedName>
</protein>